<name>A0A366SKN1_9ENTE</name>
<evidence type="ECO:0000313" key="2">
    <source>
        <dbReference type="Proteomes" id="UP000252800"/>
    </source>
</evidence>
<gene>
    <name evidence="1" type="ORF">EB18_00203</name>
</gene>
<sequence>MQLVSSKLTSKLYLRDFLLNLDLPFPEGGYYEDLIAVYYVLKAKSFYEIPKVYYYYRQRKGSIIHQINNPKQLDVIPVIRQLRQLAQKDEKLAIEMEIIEARFYYSLKYVKNMCAGTTNAQILRLEMIKSYPQEVFQTAALLKNSALATMV</sequence>
<dbReference type="AlphaFoldDB" id="A0A366SKN1"/>
<reference evidence="1 2" key="1">
    <citation type="submission" date="2015-06" db="EMBL/GenBank/DDBJ databases">
        <title>The Genome Sequence of Enterococcus cecorum 170AEA1.</title>
        <authorList>
            <consortium name="The Broad Institute Genomics Platform"/>
            <consortium name="The Broad Institute Genome Sequencing Center for Infectious Disease"/>
            <person name="Earl A.M."/>
            <person name="Van Tyne D."/>
            <person name="Lebreton F."/>
            <person name="Saavedra J.T."/>
            <person name="Gilmore M.S."/>
            <person name="Manson McGuire A."/>
            <person name="Clock S."/>
            <person name="Crupain M."/>
            <person name="Rangan U."/>
            <person name="Young S."/>
            <person name="Abouelleil A."/>
            <person name="Cao P."/>
            <person name="Chapman S.B."/>
            <person name="Griggs A."/>
            <person name="Priest M."/>
            <person name="Shea T."/>
            <person name="Wortman J."/>
            <person name="Nusbaum C."/>
            <person name="Birren B."/>
        </authorList>
    </citation>
    <scope>NUCLEOTIDE SEQUENCE [LARGE SCALE GENOMIC DNA]</scope>
    <source>
        <strain evidence="1 2">170AEA1</strain>
    </source>
</reference>
<dbReference type="Proteomes" id="UP000252800">
    <property type="component" value="Unassembled WGS sequence"/>
</dbReference>
<accession>A0A366SKN1</accession>
<comment type="caution">
    <text evidence="1">The sequence shown here is derived from an EMBL/GenBank/DDBJ whole genome shotgun (WGS) entry which is preliminary data.</text>
</comment>
<dbReference type="InterPro" id="IPR029044">
    <property type="entry name" value="Nucleotide-diphossugar_trans"/>
</dbReference>
<organism evidence="1 2">
    <name type="scientific">Enterococcus cecorum</name>
    <dbReference type="NCBI Taxonomy" id="44008"/>
    <lineage>
        <taxon>Bacteria</taxon>
        <taxon>Bacillati</taxon>
        <taxon>Bacillota</taxon>
        <taxon>Bacilli</taxon>
        <taxon>Lactobacillales</taxon>
        <taxon>Enterococcaceae</taxon>
        <taxon>Enterococcus</taxon>
    </lineage>
</organism>
<proteinExistence type="predicted"/>
<evidence type="ECO:0000313" key="1">
    <source>
        <dbReference type="EMBL" id="RBR31780.1"/>
    </source>
</evidence>
<dbReference type="SUPFAM" id="SSF53448">
    <property type="entry name" value="Nucleotide-diphospho-sugar transferases"/>
    <property type="match status" value="1"/>
</dbReference>
<dbReference type="EMBL" id="LEOY01000002">
    <property type="protein sequence ID" value="RBR31780.1"/>
    <property type="molecule type" value="Genomic_DNA"/>
</dbReference>
<protein>
    <submittedName>
        <fullName evidence="1">Uncharacterized protein</fullName>
    </submittedName>
</protein>